<evidence type="ECO:0000313" key="4">
    <source>
        <dbReference type="Proteomes" id="UP000228934"/>
    </source>
</evidence>
<dbReference type="GO" id="GO:0005667">
    <property type="term" value="C:transcription regulator complex"/>
    <property type="evidence" value="ECO:0007669"/>
    <property type="project" value="TreeGrafter"/>
</dbReference>
<dbReference type="EMBL" id="KV925021">
    <property type="protein sequence ID" value="PIO39709.1"/>
    <property type="molecule type" value="Genomic_DNA"/>
</dbReference>
<evidence type="ECO:0000259" key="2">
    <source>
        <dbReference type="Pfam" id="PF10545"/>
    </source>
</evidence>
<dbReference type="AlphaFoldDB" id="A0A2G9SK06"/>
<feature type="compositionally biased region" description="Basic and acidic residues" evidence="1">
    <location>
        <begin position="1"/>
        <end position="24"/>
    </location>
</feature>
<dbReference type="GO" id="GO:0006357">
    <property type="term" value="P:regulation of transcription by RNA polymerase II"/>
    <property type="evidence" value="ECO:0007669"/>
    <property type="project" value="TreeGrafter"/>
</dbReference>
<evidence type="ECO:0000256" key="1">
    <source>
        <dbReference type="SAM" id="MobiDB-lite"/>
    </source>
</evidence>
<keyword evidence="4" id="KW-1185">Reference proteome</keyword>
<organism evidence="3 4">
    <name type="scientific">Aquarana catesbeiana</name>
    <name type="common">American bullfrog</name>
    <name type="synonym">Rana catesbeiana</name>
    <dbReference type="NCBI Taxonomy" id="8400"/>
    <lineage>
        <taxon>Eukaryota</taxon>
        <taxon>Metazoa</taxon>
        <taxon>Chordata</taxon>
        <taxon>Craniata</taxon>
        <taxon>Vertebrata</taxon>
        <taxon>Euteleostomi</taxon>
        <taxon>Amphibia</taxon>
        <taxon>Batrachia</taxon>
        <taxon>Anura</taxon>
        <taxon>Neobatrachia</taxon>
        <taxon>Ranoidea</taxon>
        <taxon>Ranidae</taxon>
        <taxon>Aquarana</taxon>
    </lineage>
</organism>
<reference evidence="3" key="2">
    <citation type="submission" date="2017-08" db="EMBL/GenBank/DDBJ databases">
        <title>Assembly of the North American Bullfrog Genome.</title>
        <authorList>
            <person name="Warren R.L."/>
            <person name="Vandervalk B.P."/>
            <person name="Kucuk E."/>
            <person name="Birol I."/>
            <person name="Helbing C."/>
            <person name="Pandoh P."/>
            <person name="Behsaz B."/>
            <person name="Mohamadi H."/>
            <person name="Chu J."/>
            <person name="Jackman S."/>
            <person name="Hammond S.A."/>
            <person name="Veldhoen N."/>
            <person name="Kirk H."/>
            <person name="Zhao Y."/>
            <person name="Coope R."/>
            <person name="Pleasance S."/>
            <person name="Moore R."/>
            <person name="Holt R."/>
        </authorList>
    </citation>
    <scope>NUCLEOTIDE SEQUENCE</scope>
    <source>
        <strain evidence="3">Bruno</strain>
        <tissue evidence="3">Liver</tissue>
    </source>
</reference>
<sequence length="281" mass="32107">MTRWRSLRDRYRRELKEEAKESRSEAGSFRKKSPFFEMLDFLKCVMDLRSTTSNISETEEEGGAVDTQPAQKEDMGVNEQGPEENPSSQSTATATLERQRVPIRSVGATAPRGRKRHGHPKRDMDVAMLTFMEEMRAIRRADTTDPFSDPNNEDASFVRNLYHHLVKVPAERKMDVQMSVFNFTGVCIRAAMSGEPMPPVITHHQRPYHGEQTPQHLFHQPYHPGINPHHQRAPATTAQKWHPPMSPPVHRVLHTVIPPSHPLPIPLPTVLIIRTLKESPF</sequence>
<feature type="region of interest" description="Disordered" evidence="1">
    <location>
        <begin position="1"/>
        <end position="29"/>
    </location>
</feature>
<dbReference type="Proteomes" id="UP000228934">
    <property type="component" value="Unassembled WGS sequence"/>
</dbReference>
<reference evidence="4" key="1">
    <citation type="journal article" date="2017" name="Nat. Commun.">
        <title>The North American bullfrog draft genome provides insight into hormonal regulation of long noncoding RNA.</title>
        <authorList>
            <person name="Hammond S.A."/>
            <person name="Warren R.L."/>
            <person name="Vandervalk B.P."/>
            <person name="Kucuk E."/>
            <person name="Khan H."/>
            <person name="Gibb E.A."/>
            <person name="Pandoh P."/>
            <person name="Kirk H."/>
            <person name="Zhao Y."/>
            <person name="Jones M."/>
            <person name="Mungall A.J."/>
            <person name="Coope R."/>
            <person name="Pleasance S."/>
            <person name="Moore R.A."/>
            <person name="Holt R.A."/>
            <person name="Round J.M."/>
            <person name="Ohora S."/>
            <person name="Walle B.V."/>
            <person name="Veldhoen N."/>
            <person name="Helbing C.C."/>
            <person name="Birol I."/>
        </authorList>
    </citation>
    <scope>NUCLEOTIDE SEQUENCE [LARGE SCALE GENOMIC DNA]</scope>
</reference>
<feature type="compositionally biased region" description="Polar residues" evidence="1">
    <location>
        <begin position="85"/>
        <end position="96"/>
    </location>
</feature>
<dbReference type="InterPro" id="IPR039353">
    <property type="entry name" value="TF_Adf1"/>
</dbReference>
<dbReference type="EMBL" id="KV925021">
    <property type="protein sequence ID" value="PIO39711.1"/>
    <property type="molecule type" value="Genomic_DNA"/>
</dbReference>
<gene>
    <name evidence="3" type="ORF">AB205_0200360</name>
</gene>
<proteinExistence type="predicted"/>
<accession>A0A2G9SK06</accession>
<dbReference type="GO" id="GO:0005634">
    <property type="term" value="C:nucleus"/>
    <property type="evidence" value="ECO:0007669"/>
    <property type="project" value="TreeGrafter"/>
</dbReference>
<dbReference type="PANTHER" id="PTHR12243:SF69">
    <property type="entry name" value="SI:CH73-59F11.3"/>
    <property type="match status" value="1"/>
</dbReference>
<name>A0A2G9SK06_AQUCT</name>
<dbReference type="Pfam" id="PF10545">
    <property type="entry name" value="MADF_DNA_bdg"/>
    <property type="match status" value="1"/>
</dbReference>
<dbReference type="InterPro" id="IPR006578">
    <property type="entry name" value="MADF-dom"/>
</dbReference>
<dbReference type="PANTHER" id="PTHR12243">
    <property type="entry name" value="MADF DOMAIN TRANSCRIPTION FACTOR"/>
    <property type="match status" value="1"/>
</dbReference>
<protein>
    <recommendedName>
        <fullName evidence="2">MADF domain-containing protein</fullName>
    </recommendedName>
</protein>
<evidence type="ECO:0000313" key="3">
    <source>
        <dbReference type="EMBL" id="PIO39711.1"/>
    </source>
</evidence>
<feature type="domain" description="MADF" evidence="2">
    <location>
        <begin position="2"/>
        <end position="42"/>
    </location>
</feature>
<feature type="region of interest" description="Disordered" evidence="1">
    <location>
        <begin position="54"/>
        <end position="120"/>
    </location>
</feature>